<evidence type="ECO:0000313" key="2">
    <source>
        <dbReference type="EMBL" id="KOO31317.1"/>
    </source>
</evidence>
<feature type="compositionally biased region" description="Basic and acidic residues" evidence="1">
    <location>
        <begin position="130"/>
        <end position="165"/>
    </location>
</feature>
<sequence>DWLAQYRCSTRGGSSRRPHSGAHVVLYDDRRLSGVEWEAASWSLEPWVESGWLTWKHTAPEPHDKRAQGSSQHEHLHATSPSASDARRPPGQARRVACHEQLARHPGCNWMAMIEAPYESLVHGSSSEIPQRDHGSSSEIPQRDHGSSSEIPQRDHGSSSEHRGACEQSRAPPVSTTSIPSQDVEPDAGASASASPSARGECPAAAGETSRSRLPGDGTMRVGVVRFGLGGSRPSRGSQLEVELPVRPLPVVSDRREATWGRCIRTDGTLCASLDETAVLIRLTGTHESTAGADDNHNRTHESTAGADDHHNRTHESTAGADDNHNRTLDPYGTLHHRTKDETSRRRGANSAVPPLLWPPTALGALRVHRYTGRAWGDHSSGRGDGRRTGHVGHGGKDGRGGPSGATSHRAASHSASQRLFGLVVDPFGREAFEACLATGTPSYDRDDARSGSDDALAFGSWAAAASEAVTHGDGLAMFRGALSRAEASLLREDLLSAIPPAKRTTRVFANHMCQVIAAALRAGFTLIDTGELYGNEERIREGILLSGMHRESLILSSKAGRWAAHFYAESTQHPEAL</sequence>
<feature type="region of interest" description="Disordered" evidence="1">
    <location>
        <begin position="1"/>
        <end position="20"/>
    </location>
</feature>
<comment type="caution">
    <text evidence="2">The sequence shown here is derived from an EMBL/GenBank/DDBJ whole genome shotgun (WGS) entry which is preliminary data.</text>
</comment>
<feature type="region of interest" description="Disordered" evidence="1">
    <location>
        <begin position="289"/>
        <end position="357"/>
    </location>
</feature>
<reference evidence="3" key="1">
    <citation type="journal article" date="2015" name="PLoS Genet.">
        <title>Genome Sequence and Transcriptome Analyses of Chrysochromulina tobin: Metabolic Tools for Enhanced Algal Fitness in the Prominent Order Prymnesiales (Haptophyceae).</title>
        <authorList>
            <person name="Hovde B.T."/>
            <person name="Deodato C.R."/>
            <person name="Hunsperger H.M."/>
            <person name="Ryken S.A."/>
            <person name="Yost W."/>
            <person name="Jha R.K."/>
            <person name="Patterson J."/>
            <person name="Monnat R.J. Jr."/>
            <person name="Barlow S.B."/>
            <person name="Starkenburg S.R."/>
            <person name="Cattolico R.A."/>
        </authorList>
    </citation>
    <scope>NUCLEOTIDE SEQUENCE</scope>
    <source>
        <strain evidence="3">CCMP291</strain>
    </source>
</reference>
<dbReference type="SUPFAM" id="SSF51430">
    <property type="entry name" value="NAD(P)-linked oxidoreductase"/>
    <property type="match status" value="1"/>
</dbReference>
<accession>A0A0M0JYC4</accession>
<dbReference type="OrthoDB" id="416253at2759"/>
<feature type="compositionally biased region" description="Basic and acidic residues" evidence="1">
    <location>
        <begin position="294"/>
        <end position="328"/>
    </location>
</feature>
<organism evidence="2 3">
    <name type="scientific">Chrysochromulina tobinii</name>
    <dbReference type="NCBI Taxonomy" id="1460289"/>
    <lineage>
        <taxon>Eukaryota</taxon>
        <taxon>Haptista</taxon>
        <taxon>Haptophyta</taxon>
        <taxon>Prymnesiophyceae</taxon>
        <taxon>Prymnesiales</taxon>
        <taxon>Chrysochromulinaceae</taxon>
        <taxon>Chrysochromulina</taxon>
    </lineage>
</organism>
<dbReference type="InterPro" id="IPR036812">
    <property type="entry name" value="NAD(P)_OxRdtase_dom_sf"/>
</dbReference>
<dbReference type="Proteomes" id="UP000037460">
    <property type="component" value="Unassembled WGS sequence"/>
</dbReference>
<keyword evidence="3" id="KW-1185">Reference proteome</keyword>
<feature type="compositionally biased region" description="Basic and acidic residues" evidence="1">
    <location>
        <begin position="59"/>
        <end position="77"/>
    </location>
</feature>
<feature type="compositionally biased region" description="Basic and acidic residues" evidence="1">
    <location>
        <begin position="376"/>
        <end position="388"/>
    </location>
</feature>
<evidence type="ECO:0000313" key="3">
    <source>
        <dbReference type="Proteomes" id="UP000037460"/>
    </source>
</evidence>
<dbReference type="Gene3D" id="3.20.20.100">
    <property type="entry name" value="NADP-dependent oxidoreductase domain"/>
    <property type="match status" value="1"/>
</dbReference>
<protein>
    <recommendedName>
        <fullName evidence="4">NADP-dependent oxidoreductase domain-containing protein</fullName>
    </recommendedName>
</protein>
<feature type="compositionally biased region" description="Low complexity" evidence="1">
    <location>
        <begin position="405"/>
        <end position="416"/>
    </location>
</feature>
<dbReference type="AlphaFoldDB" id="A0A0M0JYC4"/>
<gene>
    <name evidence="2" type="ORF">Ctob_005344</name>
</gene>
<feature type="region of interest" description="Disordered" evidence="1">
    <location>
        <begin position="59"/>
        <end position="95"/>
    </location>
</feature>
<evidence type="ECO:0000256" key="1">
    <source>
        <dbReference type="SAM" id="MobiDB-lite"/>
    </source>
</evidence>
<proteinExistence type="predicted"/>
<feature type="region of interest" description="Disordered" evidence="1">
    <location>
        <begin position="123"/>
        <end position="219"/>
    </location>
</feature>
<name>A0A0M0JYC4_9EUKA</name>
<dbReference type="EMBL" id="JWZX01002042">
    <property type="protein sequence ID" value="KOO31317.1"/>
    <property type="molecule type" value="Genomic_DNA"/>
</dbReference>
<feature type="compositionally biased region" description="Low complexity" evidence="1">
    <location>
        <begin position="188"/>
        <end position="198"/>
    </location>
</feature>
<feature type="non-terminal residue" evidence="2">
    <location>
        <position position="1"/>
    </location>
</feature>
<evidence type="ECO:0008006" key="4">
    <source>
        <dbReference type="Google" id="ProtNLM"/>
    </source>
</evidence>
<feature type="region of interest" description="Disordered" evidence="1">
    <location>
        <begin position="375"/>
        <end position="416"/>
    </location>
</feature>